<dbReference type="EMBL" id="ASGP02000003">
    <property type="protein sequence ID" value="KAH9516585.1"/>
    <property type="molecule type" value="Genomic_DNA"/>
</dbReference>
<reference evidence="1" key="1">
    <citation type="submission" date="2013-05" db="EMBL/GenBank/DDBJ databases">
        <authorList>
            <person name="Yim A.K.Y."/>
            <person name="Chan T.F."/>
            <person name="Ji K.M."/>
            <person name="Liu X.Y."/>
            <person name="Zhou J.W."/>
            <person name="Li R.Q."/>
            <person name="Yang K.Y."/>
            <person name="Li J."/>
            <person name="Li M."/>
            <person name="Law P.T.W."/>
            <person name="Wu Y.L."/>
            <person name="Cai Z.L."/>
            <person name="Qin H."/>
            <person name="Bao Y."/>
            <person name="Leung R.K.K."/>
            <person name="Ng P.K.S."/>
            <person name="Zou J."/>
            <person name="Zhong X.J."/>
            <person name="Ran P.X."/>
            <person name="Zhong N.S."/>
            <person name="Liu Z.G."/>
            <person name="Tsui S.K.W."/>
        </authorList>
    </citation>
    <scope>NUCLEOTIDE SEQUENCE</scope>
    <source>
        <strain evidence="1">Derf</strain>
        <tissue evidence="1">Whole organism</tissue>
    </source>
</reference>
<protein>
    <submittedName>
        <fullName evidence="1">Uncharacterized protein</fullName>
    </submittedName>
</protein>
<keyword evidence="2" id="KW-1185">Reference proteome</keyword>
<evidence type="ECO:0000313" key="2">
    <source>
        <dbReference type="Proteomes" id="UP000790347"/>
    </source>
</evidence>
<dbReference type="Proteomes" id="UP000790347">
    <property type="component" value="Unassembled WGS sequence"/>
</dbReference>
<accession>A0A922I089</accession>
<sequence>MKFSTISSYDDYLVLTNVNQYVSCYDKFHLAVYTADFRLCVSVQKLIKLKTSGPQSQVVLKRTLDGDIPPAQLLIAKGNHVKFYFITMASRR</sequence>
<proteinExistence type="predicted"/>
<reference evidence="1" key="2">
    <citation type="journal article" date="2022" name="Res Sq">
        <title>Comparative Genomics Reveals Insights into the Divergent Evolution of Astigmatic Mites and Household Pest Adaptations.</title>
        <authorList>
            <person name="Xiong Q."/>
            <person name="Wan A.T.-Y."/>
            <person name="Liu X.-Y."/>
            <person name="Fung C.S.-H."/>
            <person name="Xiao X."/>
            <person name="Malainual N."/>
            <person name="Hou J."/>
            <person name="Wang L."/>
            <person name="Wang M."/>
            <person name="Yang K."/>
            <person name="Cui Y."/>
            <person name="Leung E."/>
            <person name="Nong W."/>
            <person name="Shin S.-K."/>
            <person name="Au S."/>
            <person name="Jeong K.Y."/>
            <person name="Chew F.T."/>
            <person name="Hui J."/>
            <person name="Leung T.F."/>
            <person name="Tungtrongchitr A."/>
            <person name="Zhong N."/>
            <person name="Liu Z."/>
            <person name="Tsui S."/>
        </authorList>
    </citation>
    <scope>NUCLEOTIDE SEQUENCE</scope>
    <source>
        <strain evidence="1">Derf</strain>
        <tissue evidence="1">Whole organism</tissue>
    </source>
</reference>
<comment type="caution">
    <text evidence="1">The sequence shown here is derived from an EMBL/GenBank/DDBJ whole genome shotgun (WGS) entry which is preliminary data.</text>
</comment>
<evidence type="ECO:0000313" key="1">
    <source>
        <dbReference type="EMBL" id="KAH9516585.1"/>
    </source>
</evidence>
<gene>
    <name evidence="1" type="ORF">DERF_007319</name>
</gene>
<organism evidence="1 2">
    <name type="scientific">Dermatophagoides farinae</name>
    <name type="common">American house dust mite</name>
    <dbReference type="NCBI Taxonomy" id="6954"/>
    <lineage>
        <taxon>Eukaryota</taxon>
        <taxon>Metazoa</taxon>
        <taxon>Ecdysozoa</taxon>
        <taxon>Arthropoda</taxon>
        <taxon>Chelicerata</taxon>
        <taxon>Arachnida</taxon>
        <taxon>Acari</taxon>
        <taxon>Acariformes</taxon>
        <taxon>Sarcoptiformes</taxon>
        <taxon>Astigmata</taxon>
        <taxon>Psoroptidia</taxon>
        <taxon>Analgoidea</taxon>
        <taxon>Pyroglyphidae</taxon>
        <taxon>Dermatophagoidinae</taxon>
        <taxon>Dermatophagoides</taxon>
    </lineage>
</organism>
<name>A0A922I089_DERFA</name>
<dbReference type="AlphaFoldDB" id="A0A922I089"/>